<dbReference type="GO" id="GO:0000049">
    <property type="term" value="F:tRNA binding"/>
    <property type="evidence" value="ECO:0007669"/>
    <property type="project" value="UniProtKB-KW"/>
</dbReference>
<dbReference type="GO" id="GO:0016879">
    <property type="term" value="F:ligase activity, forming carbon-nitrogen bonds"/>
    <property type="evidence" value="ECO:0007669"/>
    <property type="project" value="UniProtKB-UniRule"/>
</dbReference>
<accession>A0A9X1XCI7</accession>
<feature type="binding site" evidence="3">
    <location>
        <position position="101"/>
    </location>
    <ligand>
        <name>ATP</name>
        <dbReference type="ChEBI" id="CHEBI:30616"/>
    </ligand>
</feature>
<comment type="caution">
    <text evidence="4">The sequence shown here is derived from an EMBL/GenBank/DDBJ whole genome shotgun (WGS) entry which is preliminary data.</text>
</comment>
<dbReference type="GO" id="GO:0005524">
    <property type="term" value="F:ATP binding"/>
    <property type="evidence" value="ECO:0007669"/>
    <property type="project" value="UniProtKB-KW"/>
</dbReference>
<keyword evidence="5" id="KW-1185">Reference proteome</keyword>
<dbReference type="Gene3D" id="3.40.50.620">
    <property type="entry name" value="HUPs"/>
    <property type="match status" value="1"/>
</dbReference>
<dbReference type="RefSeq" id="WP_248252496.1">
    <property type="nucleotide sequence ID" value="NZ_JAIWJX010000002.1"/>
</dbReference>
<gene>
    <name evidence="3" type="primary">tmcAL</name>
    <name evidence="4" type="ORF">LCY76_09855</name>
</gene>
<keyword evidence="3" id="KW-0820">tRNA-binding</keyword>
<keyword evidence="3" id="KW-0547">Nucleotide-binding</keyword>
<dbReference type="InterPro" id="IPR014729">
    <property type="entry name" value="Rossmann-like_a/b/a_fold"/>
</dbReference>
<proteinExistence type="inferred from homology"/>
<feature type="binding site" evidence="3">
    <location>
        <begin position="7"/>
        <end position="20"/>
    </location>
    <ligand>
        <name>ATP</name>
        <dbReference type="ChEBI" id="CHEBI:30616"/>
    </ligand>
</feature>
<dbReference type="SUPFAM" id="SSF52374">
    <property type="entry name" value="Nucleotidylyl transferase"/>
    <property type="match status" value="1"/>
</dbReference>
<dbReference type="AlphaFoldDB" id="A0A9X1XCI7"/>
<dbReference type="PANTHER" id="PTHR37825">
    <property type="entry name" value="TRNA(MET) CYTIDINE ACETATE LIGASE"/>
    <property type="match status" value="1"/>
</dbReference>
<name>A0A9X1XCI7_9BACL</name>
<dbReference type="PANTHER" id="PTHR37825:SF1">
    <property type="entry name" value="TRNA(MET) CYTIDINE ACETATE LIGASE"/>
    <property type="match status" value="1"/>
</dbReference>
<keyword evidence="3" id="KW-0067">ATP-binding</keyword>
<keyword evidence="3" id="KW-0963">Cytoplasm</keyword>
<keyword evidence="2 3" id="KW-0819">tRNA processing</keyword>
<reference evidence="4" key="1">
    <citation type="submission" date="2021-09" db="EMBL/GenBank/DDBJ databases">
        <title>Genome analysis of Fictibacillus sp. KIGAM418 isolated from marine sediment.</title>
        <authorList>
            <person name="Seo M.-J."/>
            <person name="Cho E.-S."/>
            <person name="Hwang C.Y."/>
        </authorList>
    </citation>
    <scope>NUCLEOTIDE SEQUENCE</scope>
    <source>
        <strain evidence="4">KIGAM418</strain>
    </source>
</reference>
<comment type="catalytic activity">
    <reaction evidence="3">
        <text>cytidine(34) in elongator tRNA(Met) + acetate + ATP = N(4)-acetylcytidine(34) in elongator tRNA(Met) + AMP + diphosphate</text>
        <dbReference type="Rhea" id="RHEA:58144"/>
        <dbReference type="Rhea" id="RHEA-COMP:10693"/>
        <dbReference type="Rhea" id="RHEA-COMP:10694"/>
        <dbReference type="ChEBI" id="CHEBI:30089"/>
        <dbReference type="ChEBI" id="CHEBI:30616"/>
        <dbReference type="ChEBI" id="CHEBI:33019"/>
        <dbReference type="ChEBI" id="CHEBI:74900"/>
        <dbReference type="ChEBI" id="CHEBI:82748"/>
        <dbReference type="ChEBI" id="CHEBI:456215"/>
    </reaction>
</comment>
<evidence type="ECO:0000256" key="3">
    <source>
        <dbReference type="HAMAP-Rule" id="MF_01539"/>
    </source>
</evidence>
<dbReference type="InterPro" id="IPR008513">
    <property type="entry name" value="tRNA(Met)_cyd_acetate_ligase"/>
</dbReference>
<keyword evidence="1 3" id="KW-0436">Ligase</keyword>
<keyword evidence="3" id="KW-0694">RNA-binding</keyword>
<evidence type="ECO:0000256" key="1">
    <source>
        <dbReference type="ARBA" id="ARBA00022598"/>
    </source>
</evidence>
<dbReference type="Pfam" id="PF05636">
    <property type="entry name" value="HIGH_NTase1"/>
    <property type="match status" value="1"/>
</dbReference>
<evidence type="ECO:0000313" key="5">
    <source>
        <dbReference type="Proteomes" id="UP001139011"/>
    </source>
</evidence>
<dbReference type="NCBIfam" id="NF010191">
    <property type="entry name" value="PRK13670.1"/>
    <property type="match status" value="1"/>
</dbReference>
<comment type="function">
    <text evidence="3">Catalyzes the formation of N(4)-acetylcytidine (ac(4)C) at the wobble position of elongator tRNA(Met), using acetate and ATP as substrates. First activates an acetate ion to form acetyladenylate (Ac-AMP) and then transfers the acetyl group to tRNA to form ac(4)C34.</text>
</comment>
<feature type="binding site" evidence="3">
    <location>
        <begin position="187"/>
        <end position="188"/>
    </location>
    <ligand>
        <name>ATP</name>
        <dbReference type="ChEBI" id="CHEBI:30616"/>
    </ligand>
</feature>
<evidence type="ECO:0000313" key="4">
    <source>
        <dbReference type="EMBL" id="MCK6256898.1"/>
    </source>
</evidence>
<dbReference type="HAMAP" id="MF_01539">
    <property type="entry name" value="TmcAL"/>
    <property type="match status" value="1"/>
</dbReference>
<protein>
    <recommendedName>
        <fullName evidence="3">tRNA(Met) cytidine acetate ligase</fullName>
        <ecNumber evidence="3">6.3.4.-</ecNumber>
    </recommendedName>
</protein>
<dbReference type="EMBL" id="JAIWJX010000002">
    <property type="protein sequence ID" value="MCK6256898.1"/>
    <property type="molecule type" value="Genomic_DNA"/>
</dbReference>
<comment type="subcellular location">
    <subcellularLocation>
        <location evidence="3">Cytoplasm</location>
    </subcellularLocation>
</comment>
<organism evidence="4 5">
    <name type="scientific">Fictibacillus marinisediminis</name>
    <dbReference type="NCBI Taxonomy" id="2878389"/>
    <lineage>
        <taxon>Bacteria</taxon>
        <taxon>Bacillati</taxon>
        <taxon>Bacillota</taxon>
        <taxon>Bacilli</taxon>
        <taxon>Bacillales</taxon>
        <taxon>Fictibacillaceae</taxon>
        <taxon>Fictibacillus</taxon>
    </lineage>
</organism>
<evidence type="ECO:0000256" key="2">
    <source>
        <dbReference type="ARBA" id="ARBA00022694"/>
    </source>
</evidence>
<dbReference type="GO" id="GO:0006400">
    <property type="term" value="P:tRNA modification"/>
    <property type="evidence" value="ECO:0007669"/>
    <property type="project" value="UniProtKB-UniRule"/>
</dbReference>
<dbReference type="EC" id="6.3.4.-" evidence="3"/>
<dbReference type="GO" id="GO:0005737">
    <property type="term" value="C:cytoplasm"/>
    <property type="evidence" value="ECO:0007669"/>
    <property type="project" value="UniProtKB-SubCell"/>
</dbReference>
<dbReference type="Proteomes" id="UP001139011">
    <property type="component" value="Unassembled WGS sequence"/>
</dbReference>
<feature type="binding site" evidence="3">
    <location>
        <position position="162"/>
    </location>
    <ligand>
        <name>ATP</name>
        <dbReference type="ChEBI" id="CHEBI:30616"/>
    </ligand>
</feature>
<sequence>MKACGIIVEYNPFHNGHSYHLQQSKKQSGSDIIVAVMSGNFLQRGEPAILSKWDRSRTALMGGADLVIELPYLFAVSPAPIFAQSSVFLLNEMGVDAICFGSESGNMDSFYHTISELEKNKTLYDQSFQSFIKQGYSFPKASSLAAGSLMLSSNTLDLAKPNNILGIEYVKAILDQEFSIKPNTIKRIGAAYHEDQITAHKIASATAIRKTLFESGNISTNEIKEAVPDYTLDILESHLQETGQFTTWESLYPILRYKLLSSTPKQLSELYETEEGLEHRLRSVISGANNFHEFMAALKTKRYTWTRLQRMCLHILHNITKETAAEWVRKGPPYIRILGMSSEGQKYLRTRKKEVTVPIVTTVSQYNHPMLELEQRVSSIYYAGYPQAFLSKKIKEEYSTPPLRFDRSKGLFL</sequence>
<comment type="similarity">
    <text evidence="3">Belongs to the TmcAL family.</text>
</comment>